<comment type="function">
    <text evidence="1 13">Catalyzes the synthesis of the hydroxymethylpyrimidine phosphate (HMP-P) moiety of thiamine from aminoimidazole ribotide (AIR) in a radical S-adenosyl-L-methionine (SAM)-dependent reaction.</text>
</comment>
<dbReference type="Pfam" id="PF01964">
    <property type="entry name" value="ThiC_Rad_SAM"/>
    <property type="match status" value="1"/>
</dbReference>
<feature type="binding site" evidence="13">
    <location>
        <begin position="186"/>
        <end position="188"/>
    </location>
    <ligand>
        <name>substrate</name>
    </ligand>
</feature>
<evidence type="ECO:0000313" key="14">
    <source>
        <dbReference type="EMBL" id="AJF07331.1"/>
    </source>
</evidence>
<comment type="subunit">
    <text evidence="2">Homodimer.</text>
</comment>
<keyword evidence="3 13" id="KW-0004">4Fe-4S</keyword>
<dbReference type="EMBL" id="CP010311">
    <property type="protein sequence ID" value="AJF07331.1"/>
    <property type="molecule type" value="Genomic_DNA"/>
</dbReference>
<dbReference type="Gene3D" id="3.20.20.540">
    <property type="entry name" value="Radical SAM ThiC family, central domain"/>
    <property type="match status" value="1"/>
</dbReference>
<feature type="binding site" evidence="13">
    <location>
        <position position="414"/>
    </location>
    <ligand>
        <name>[4Fe-4S] cluster</name>
        <dbReference type="ChEBI" id="CHEBI:49883"/>
        <note>4Fe-4S-S-AdoMet</note>
    </ligand>
</feature>
<dbReference type="GO" id="GO:0070284">
    <property type="term" value="F:phosphomethylpyrimidine synthase activity"/>
    <property type="evidence" value="ECO:0007669"/>
    <property type="project" value="UniProtKB-EC"/>
</dbReference>
<protein>
    <recommendedName>
        <fullName evidence="13">Phosphomethylpyrimidine synthase</fullName>
        <ecNumber evidence="13">4.1.99.17</ecNumber>
    </recommendedName>
    <alternativeName>
        <fullName evidence="13">Hydroxymethylpyrimidine phosphate synthase</fullName>
        <shortName evidence="13">HMP-P synthase</shortName>
        <shortName evidence="13">HMP-phosphate synthase</shortName>
        <shortName evidence="13">HMPP synthase</shortName>
    </alternativeName>
    <alternativeName>
        <fullName evidence="13">Thiamine biosynthesis protein ThiC</fullName>
    </alternativeName>
</protein>
<keyword evidence="9 13" id="KW-0411">Iron-sulfur</keyword>
<comment type="catalytic activity">
    <reaction evidence="11">
        <text>5-amino-1-(5-phospho-beta-D-ribosyl)imidazole + AH2 + S-adenosyl-L-methionine = 5-hydroxybenzimidazole + 5'-deoxyadenosine + formate + L-methionine + A + NH4(+) + phosphate + 2 H(+)</text>
        <dbReference type="Rhea" id="RHEA:53504"/>
        <dbReference type="ChEBI" id="CHEBI:13193"/>
        <dbReference type="ChEBI" id="CHEBI:15378"/>
        <dbReference type="ChEBI" id="CHEBI:15740"/>
        <dbReference type="ChEBI" id="CHEBI:17319"/>
        <dbReference type="ChEBI" id="CHEBI:17499"/>
        <dbReference type="ChEBI" id="CHEBI:28938"/>
        <dbReference type="ChEBI" id="CHEBI:43474"/>
        <dbReference type="ChEBI" id="CHEBI:57844"/>
        <dbReference type="ChEBI" id="CHEBI:59789"/>
        <dbReference type="ChEBI" id="CHEBI:137404"/>
        <dbReference type="ChEBI" id="CHEBI:137981"/>
        <dbReference type="EC" id="4.1.99.23"/>
    </reaction>
</comment>
<comment type="cofactor">
    <cofactor evidence="13">
        <name>[4Fe-4S] cluster</name>
        <dbReference type="ChEBI" id="CHEBI:49883"/>
    </cofactor>
    <text evidence="13">Binds 1 [4Fe-4S] cluster per subunit. The cluster is coordinated with 3 cysteines and an exchangeable S-adenosyl-L-methionine.</text>
</comment>
<evidence type="ECO:0000256" key="7">
    <source>
        <dbReference type="ARBA" id="ARBA00022977"/>
    </source>
</evidence>
<evidence type="ECO:0000256" key="2">
    <source>
        <dbReference type="ARBA" id="ARBA00011738"/>
    </source>
</evidence>
<keyword evidence="6 13" id="KW-0862">Zinc</keyword>
<dbReference type="RefSeq" id="WP_040201209.1">
    <property type="nucleotide sequence ID" value="NZ_CP010311.1"/>
</dbReference>
<dbReference type="NCBIfam" id="TIGR00190">
    <property type="entry name" value="thiC"/>
    <property type="match status" value="1"/>
</dbReference>
<comment type="similarity">
    <text evidence="12">Belongs to the ThiC family. 5-hydroxybenzimidazole synthase subfamily.</text>
</comment>
<keyword evidence="5 13" id="KW-0479">Metal-binding</keyword>
<feature type="binding site" evidence="13">
    <location>
        <begin position="227"/>
        <end position="230"/>
    </location>
    <ligand>
        <name>substrate</name>
    </ligand>
</feature>
<dbReference type="STRING" id="483547.GSUB_13245"/>
<dbReference type="HAMAP" id="MF_00089">
    <property type="entry name" value="ThiC"/>
    <property type="match status" value="1"/>
</dbReference>
<evidence type="ECO:0000256" key="12">
    <source>
        <dbReference type="ARBA" id="ARBA00061427"/>
    </source>
</evidence>
<keyword evidence="10 13" id="KW-0456">Lyase</keyword>
<keyword evidence="15" id="KW-1185">Reference proteome</keyword>
<evidence type="ECO:0000256" key="10">
    <source>
        <dbReference type="ARBA" id="ARBA00023239"/>
    </source>
</evidence>
<dbReference type="HOGENOM" id="CLU_013181_2_2_7"/>
<evidence type="ECO:0000256" key="8">
    <source>
        <dbReference type="ARBA" id="ARBA00023004"/>
    </source>
</evidence>
<dbReference type="GO" id="GO:0005829">
    <property type="term" value="C:cytosol"/>
    <property type="evidence" value="ECO:0007669"/>
    <property type="project" value="TreeGrafter"/>
</dbReference>
<accession>A0A0B5FUP1</accession>
<dbReference type="PANTHER" id="PTHR30557:SF1">
    <property type="entry name" value="PHOSPHOMETHYLPYRIMIDINE SYNTHASE, CHLOROPLASTIC"/>
    <property type="match status" value="1"/>
</dbReference>
<reference evidence="14 15" key="1">
    <citation type="journal article" date="2015" name="Genome Announc.">
        <title>Genomes of Geoalkalibacter ferrihydriticus Z-0531T and Geoalkalibacter subterraneus Red1T, Two Haloalkaliphilic Metal-Reducing Deltaproteobacteria.</title>
        <authorList>
            <person name="Badalamenti J.P."/>
            <person name="Krajmalnik-Brown R."/>
            <person name="Torres C.I."/>
            <person name="Bond D.R."/>
        </authorList>
    </citation>
    <scope>NUCLEOTIDE SEQUENCE [LARGE SCALE GENOMIC DNA]</scope>
    <source>
        <strain evidence="14 15">Red1</strain>
    </source>
</reference>
<dbReference type="NCBIfam" id="NF009895">
    <property type="entry name" value="PRK13352.1"/>
    <property type="match status" value="1"/>
</dbReference>
<proteinExistence type="inferred from homology"/>
<dbReference type="GO" id="GO:0009228">
    <property type="term" value="P:thiamine biosynthetic process"/>
    <property type="evidence" value="ECO:0007669"/>
    <property type="project" value="UniProtKB-UniRule"/>
</dbReference>
<dbReference type="Proteomes" id="UP000035036">
    <property type="component" value="Chromosome"/>
</dbReference>
<dbReference type="InterPro" id="IPR037509">
    <property type="entry name" value="ThiC"/>
</dbReference>
<dbReference type="OrthoDB" id="9805897at2"/>
<feature type="binding site" evidence="13">
    <location>
        <position position="95"/>
    </location>
    <ligand>
        <name>substrate</name>
    </ligand>
</feature>
<keyword evidence="7 13" id="KW-0784">Thiamine biosynthesis</keyword>
<dbReference type="SFLD" id="SFLDF00407">
    <property type="entry name" value="phosphomethylpyrimidine_syntha"/>
    <property type="match status" value="1"/>
</dbReference>
<evidence type="ECO:0000256" key="4">
    <source>
        <dbReference type="ARBA" id="ARBA00022691"/>
    </source>
</evidence>
<dbReference type="EC" id="4.1.99.17" evidence="13"/>
<dbReference type="SUPFAM" id="SSF51569">
    <property type="entry name" value="Aldolase"/>
    <property type="match status" value="1"/>
</dbReference>
<name>A0A0B5FUP1_9BACT</name>
<dbReference type="InterPro" id="IPR038521">
    <property type="entry name" value="ThiC/Bza_core_dom"/>
</dbReference>
<gene>
    <name evidence="13" type="primary">thiC</name>
    <name evidence="14" type="ORF">GSUB_13245</name>
</gene>
<dbReference type="PANTHER" id="PTHR30557">
    <property type="entry name" value="THIAMINE BIOSYNTHESIS PROTEIN THIC"/>
    <property type="match status" value="1"/>
</dbReference>
<feature type="binding site" evidence="13">
    <location>
        <position position="124"/>
    </location>
    <ligand>
        <name>substrate</name>
    </ligand>
</feature>
<dbReference type="KEGG" id="gsb:GSUB_13245"/>
<sequence length="434" mass="46695">MTQLESARKGIVTDLMRQAAAAEGIDPEILRQRMAEGTAIICHNVKREKGLPLAVGKGMRTKVNANIGTSKDDTSIDKELEKARVAMRAGADAIMDLSTGGPVDEIRAAIIAETDVCIGSVPLYQAAVDTVLKKKKALVDMTVDDIFDGIAKHLDDGVDFITVHCGVTRSTVERMRNEGRVMDVVSRGGSFTVEWMAHNNAENPLFEHFDRLLEIVKPYDATLSLGDGFRPGCLADATDRAQIHELILLGELTQRAWDAGVQVMIEGPGHVPLNQIEANIQLQKRLCHGAPFYVLGPLVTDIAPGYDHITCAIGGTLAAAAGADFLCYVTPSEHLRLPTVADVHEGVMASRIAAHAADVVKGVGGAMDKDIAMAKARKNLDWEGQFTLALDPEKARRLRAESGVDEEHGACTMCGEFCAYKVMSDGSRKQNVGG</sequence>
<evidence type="ECO:0000256" key="5">
    <source>
        <dbReference type="ARBA" id="ARBA00022723"/>
    </source>
</evidence>
<evidence type="ECO:0000256" key="3">
    <source>
        <dbReference type="ARBA" id="ARBA00022485"/>
    </source>
</evidence>
<feature type="binding site" evidence="13">
    <location>
        <position position="270"/>
    </location>
    <ligand>
        <name>Zn(2+)</name>
        <dbReference type="ChEBI" id="CHEBI:29105"/>
    </ligand>
</feature>
<evidence type="ECO:0000256" key="1">
    <source>
        <dbReference type="ARBA" id="ARBA00003175"/>
    </source>
</evidence>
<feature type="binding site" evidence="13">
    <location>
        <position position="411"/>
    </location>
    <ligand>
        <name>[4Fe-4S] cluster</name>
        <dbReference type="ChEBI" id="CHEBI:49883"/>
        <note>4Fe-4S-S-AdoMet</note>
    </ligand>
</feature>
<feature type="binding site" evidence="13">
    <location>
        <position position="266"/>
    </location>
    <ligand>
        <name>substrate</name>
    </ligand>
</feature>
<dbReference type="GO" id="GO:0009229">
    <property type="term" value="P:thiamine diphosphate biosynthetic process"/>
    <property type="evidence" value="ECO:0007669"/>
    <property type="project" value="UniProtKB-UniRule"/>
</dbReference>
<dbReference type="InterPro" id="IPR002817">
    <property type="entry name" value="ThiC/BzaA/B"/>
</dbReference>
<dbReference type="SFLD" id="SFLDS00113">
    <property type="entry name" value="Radical_SAM_Phosphomethylpyrim"/>
    <property type="match status" value="1"/>
</dbReference>
<dbReference type="GO" id="GO:0008270">
    <property type="term" value="F:zinc ion binding"/>
    <property type="evidence" value="ECO:0007669"/>
    <property type="project" value="UniProtKB-UniRule"/>
</dbReference>
<comment type="pathway">
    <text evidence="13">Cofactor biosynthesis; thiamine diphosphate biosynthesis.</text>
</comment>
<dbReference type="UniPathway" id="UPA00060"/>
<feature type="binding site" evidence="13">
    <location>
        <position position="334"/>
    </location>
    <ligand>
        <name>Zn(2+)</name>
        <dbReference type="ChEBI" id="CHEBI:29105"/>
    </ligand>
</feature>
<feature type="binding site" evidence="13">
    <location>
        <position position="164"/>
    </location>
    <ligand>
        <name>substrate</name>
    </ligand>
</feature>
<organism evidence="14 15">
    <name type="scientific">Geoalkalibacter subterraneus</name>
    <dbReference type="NCBI Taxonomy" id="483547"/>
    <lineage>
        <taxon>Bacteria</taxon>
        <taxon>Pseudomonadati</taxon>
        <taxon>Thermodesulfobacteriota</taxon>
        <taxon>Desulfuromonadia</taxon>
        <taxon>Desulfuromonadales</taxon>
        <taxon>Geoalkalibacteraceae</taxon>
        <taxon>Geoalkalibacter</taxon>
    </lineage>
</organism>
<dbReference type="Gene3D" id="6.10.250.620">
    <property type="match status" value="1"/>
</dbReference>
<evidence type="ECO:0000313" key="15">
    <source>
        <dbReference type="Proteomes" id="UP000035036"/>
    </source>
</evidence>
<feature type="binding site" evidence="13">
    <location>
        <position position="293"/>
    </location>
    <ligand>
        <name>substrate</name>
    </ligand>
</feature>
<evidence type="ECO:0000256" key="6">
    <source>
        <dbReference type="ARBA" id="ARBA00022833"/>
    </source>
</evidence>
<dbReference type="AlphaFoldDB" id="A0A0B5FUP1"/>
<evidence type="ECO:0000256" key="11">
    <source>
        <dbReference type="ARBA" id="ARBA00052156"/>
    </source>
</evidence>
<evidence type="ECO:0000256" key="9">
    <source>
        <dbReference type="ARBA" id="ARBA00023014"/>
    </source>
</evidence>
<keyword evidence="8 13" id="KW-0408">Iron</keyword>
<feature type="binding site" evidence="13">
    <location>
        <position position="418"/>
    </location>
    <ligand>
        <name>[4Fe-4S] cluster</name>
        <dbReference type="ChEBI" id="CHEBI:49883"/>
        <note>4Fe-4S-S-AdoMet</note>
    </ligand>
</feature>
<dbReference type="FunFam" id="3.20.20.540:FF:000001">
    <property type="entry name" value="Phosphomethylpyrimidine synthase"/>
    <property type="match status" value="1"/>
</dbReference>
<evidence type="ECO:0000256" key="13">
    <source>
        <dbReference type="HAMAP-Rule" id="MF_00089"/>
    </source>
</evidence>
<keyword evidence="4 13" id="KW-0949">S-adenosyl-L-methionine</keyword>
<dbReference type="SFLD" id="SFLDG01114">
    <property type="entry name" value="phosphomethylpyrimidine_syntha"/>
    <property type="match status" value="1"/>
</dbReference>
<feature type="binding site" evidence="13">
    <location>
        <position position="66"/>
    </location>
    <ligand>
        <name>substrate</name>
    </ligand>
</feature>
<comment type="catalytic activity">
    <reaction evidence="13">
        <text>5-amino-1-(5-phospho-beta-D-ribosyl)imidazole + S-adenosyl-L-methionine = 4-amino-2-methyl-5-(phosphooxymethyl)pyrimidine + CO + 5'-deoxyadenosine + formate + L-methionine + 3 H(+)</text>
        <dbReference type="Rhea" id="RHEA:24840"/>
        <dbReference type="ChEBI" id="CHEBI:15378"/>
        <dbReference type="ChEBI" id="CHEBI:15740"/>
        <dbReference type="ChEBI" id="CHEBI:17245"/>
        <dbReference type="ChEBI" id="CHEBI:17319"/>
        <dbReference type="ChEBI" id="CHEBI:57844"/>
        <dbReference type="ChEBI" id="CHEBI:58354"/>
        <dbReference type="ChEBI" id="CHEBI:59789"/>
        <dbReference type="ChEBI" id="CHEBI:137981"/>
        <dbReference type="EC" id="4.1.99.17"/>
    </reaction>
</comment>
<dbReference type="GO" id="GO:0051539">
    <property type="term" value="F:4 iron, 4 sulfur cluster binding"/>
    <property type="evidence" value="ECO:0007669"/>
    <property type="project" value="UniProtKB-KW"/>
</dbReference>